<reference evidence="1" key="1">
    <citation type="submission" date="2014-11" db="EMBL/GenBank/DDBJ databases">
        <authorList>
            <person name="Amaro Gonzalez C."/>
        </authorList>
    </citation>
    <scope>NUCLEOTIDE SEQUENCE</scope>
</reference>
<accession>A0A0E9V3F2</accession>
<dbReference type="EMBL" id="GBXM01036814">
    <property type="protein sequence ID" value="JAH71763.1"/>
    <property type="molecule type" value="Transcribed_RNA"/>
</dbReference>
<proteinExistence type="predicted"/>
<evidence type="ECO:0000313" key="1">
    <source>
        <dbReference type="EMBL" id="JAH71763.1"/>
    </source>
</evidence>
<dbReference type="AlphaFoldDB" id="A0A0E9V3F2"/>
<organism evidence="1">
    <name type="scientific">Anguilla anguilla</name>
    <name type="common">European freshwater eel</name>
    <name type="synonym">Muraena anguilla</name>
    <dbReference type="NCBI Taxonomy" id="7936"/>
    <lineage>
        <taxon>Eukaryota</taxon>
        <taxon>Metazoa</taxon>
        <taxon>Chordata</taxon>
        <taxon>Craniata</taxon>
        <taxon>Vertebrata</taxon>
        <taxon>Euteleostomi</taxon>
        <taxon>Actinopterygii</taxon>
        <taxon>Neopterygii</taxon>
        <taxon>Teleostei</taxon>
        <taxon>Anguilliformes</taxon>
        <taxon>Anguillidae</taxon>
        <taxon>Anguilla</taxon>
    </lineage>
</organism>
<name>A0A0E9V3F2_ANGAN</name>
<reference evidence="1" key="2">
    <citation type="journal article" date="2015" name="Fish Shellfish Immunol.">
        <title>Early steps in the European eel (Anguilla anguilla)-Vibrio vulnificus interaction in the gills: Role of the RtxA13 toxin.</title>
        <authorList>
            <person name="Callol A."/>
            <person name="Pajuelo D."/>
            <person name="Ebbesson L."/>
            <person name="Teles M."/>
            <person name="MacKenzie S."/>
            <person name="Amaro C."/>
        </authorList>
    </citation>
    <scope>NUCLEOTIDE SEQUENCE</scope>
</reference>
<protein>
    <submittedName>
        <fullName evidence="1">Uncharacterized protein</fullName>
    </submittedName>
</protein>
<sequence>MTPDPLFILCIFAYINTRTISQDCQVKEIEQQYMWALYDVIHH</sequence>